<organism evidence="1 2">
    <name type="scientific">Sarcoptes scabiei</name>
    <name type="common">Itch mite</name>
    <name type="synonym">Acarus scabiei</name>
    <dbReference type="NCBI Taxonomy" id="52283"/>
    <lineage>
        <taxon>Eukaryota</taxon>
        <taxon>Metazoa</taxon>
        <taxon>Ecdysozoa</taxon>
        <taxon>Arthropoda</taxon>
        <taxon>Chelicerata</taxon>
        <taxon>Arachnida</taxon>
        <taxon>Acari</taxon>
        <taxon>Acariformes</taxon>
        <taxon>Sarcoptiformes</taxon>
        <taxon>Astigmata</taxon>
        <taxon>Psoroptidia</taxon>
        <taxon>Sarcoptoidea</taxon>
        <taxon>Sarcoptidae</taxon>
        <taxon>Sarcoptinae</taxon>
        <taxon>Sarcoptes</taxon>
    </lineage>
</organism>
<evidence type="ECO:0000313" key="1">
    <source>
        <dbReference type="EMBL" id="KPM06882.1"/>
    </source>
</evidence>
<dbReference type="PANTHER" id="PTHR14958">
    <property type="entry name" value="POTASSIUM CHANNEL TETRAMERISATION DOMAIN CONTAINING PROTEIN"/>
    <property type="match status" value="1"/>
</dbReference>
<sequence length="262" mass="29764">MSISSSTIKCSNAIKQSDASIYSTIIKNRSTEDETDVSMKSDLCVKDDQSTLPDCTSECHTRCTNSSFESDYNNLPFMPQSSSNESPTTESKSECHSSSNEWIKLNVGGTHFQTTRTTLCSDRNSFFYRLCQDDSLESEKDENGAILIDRDPSYFAPILNFLRHGKLILNKDLNEEGVLEEAEFYNVTSLIKLMKQNNSDRINRNTDSKNSVYRLLHCCESELSLAISTLSDGWKFEQLVPNLPDWTADYFLVVSREYPIKK</sequence>
<dbReference type="PANTHER" id="PTHR14958:SF29">
    <property type="entry name" value="INSOMNIAC, ISOFORM B"/>
    <property type="match status" value="1"/>
</dbReference>
<dbReference type="GO" id="GO:0097602">
    <property type="term" value="F:cullin family protein binding"/>
    <property type="evidence" value="ECO:0007669"/>
    <property type="project" value="TreeGrafter"/>
</dbReference>
<gene>
    <name evidence="1" type="ORF">QR98_0053620</name>
</gene>
<name>A0A132A7F5_SARSC</name>
<dbReference type="SUPFAM" id="SSF54695">
    <property type="entry name" value="POZ domain"/>
    <property type="match status" value="1"/>
</dbReference>
<dbReference type="SMART" id="SM00225">
    <property type="entry name" value="BTB"/>
    <property type="match status" value="1"/>
</dbReference>
<dbReference type="VEuPathDB" id="VectorBase:SSCA001952"/>
<evidence type="ECO:0000313" key="2">
    <source>
        <dbReference type="Proteomes" id="UP000616769"/>
    </source>
</evidence>
<dbReference type="CDD" id="cd18362">
    <property type="entry name" value="BTB_POZ_KCTD2-like"/>
    <property type="match status" value="1"/>
</dbReference>
<dbReference type="EMBL" id="JXLN01011123">
    <property type="protein sequence ID" value="KPM06882.1"/>
    <property type="molecule type" value="Genomic_DNA"/>
</dbReference>
<reference evidence="1 2" key="1">
    <citation type="journal article" date="2015" name="Parasit. Vectors">
        <title>Draft genome of the scabies mite.</title>
        <authorList>
            <person name="Rider S.D.Jr."/>
            <person name="Morgan M.S."/>
            <person name="Arlian L.G."/>
        </authorList>
    </citation>
    <scope>NUCLEOTIDE SEQUENCE [LARGE SCALE GENOMIC DNA]</scope>
    <source>
        <strain evidence="1">Arlian Lab</strain>
    </source>
</reference>
<protein>
    <submittedName>
        <fullName evidence="1">BTB/POZ domain-containing protein KCTD5-like protein</fullName>
    </submittedName>
</protein>
<dbReference type="Gene3D" id="3.30.710.10">
    <property type="entry name" value="Potassium Channel Kv1.1, Chain A"/>
    <property type="match status" value="1"/>
</dbReference>
<dbReference type="OrthoDB" id="1244179at2759"/>
<dbReference type="Proteomes" id="UP000616769">
    <property type="component" value="Unassembled WGS sequence"/>
</dbReference>
<dbReference type="AlphaFoldDB" id="A0A132A7F5"/>
<dbReference type="GO" id="GO:0005737">
    <property type="term" value="C:cytoplasm"/>
    <property type="evidence" value="ECO:0007669"/>
    <property type="project" value="TreeGrafter"/>
</dbReference>
<dbReference type="GO" id="GO:0043161">
    <property type="term" value="P:proteasome-mediated ubiquitin-dependent protein catabolic process"/>
    <property type="evidence" value="ECO:0007669"/>
    <property type="project" value="TreeGrafter"/>
</dbReference>
<accession>A0A132A7F5</accession>
<dbReference type="Gene3D" id="6.10.140.750">
    <property type="match status" value="1"/>
</dbReference>
<dbReference type="GO" id="GO:0051260">
    <property type="term" value="P:protein homooligomerization"/>
    <property type="evidence" value="ECO:0007669"/>
    <property type="project" value="InterPro"/>
</dbReference>
<dbReference type="FunFam" id="3.30.710.10:FF:000005">
    <property type="entry name" value="Potassium channel tetramerization domain-containing 17"/>
    <property type="match status" value="1"/>
</dbReference>
<dbReference type="Pfam" id="PF02214">
    <property type="entry name" value="BTB_2"/>
    <property type="match status" value="1"/>
</dbReference>
<dbReference type="GO" id="GO:0031463">
    <property type="term" value="C:Cul3-RING ubiquitin ligase complex"/>
    <property type="evidence" value="ECO:0007669"/>
    <property type="project" value="TreeGrafter"/>
</dbReference>
<proteinExistence type="predicted"/>
<dbReference type="InterPro" id="IPR003131">
    <property type="entry name" value="T1-type_BTB"/>
</dbReference>
<dbReference type="InterPro" id="IPR000210">
    <property type="entry name" value="BTB/POZ_dom"/>
</dbReference>
<dbReference type="PROSITE" id="PS50097">
    <property type="entry name" value="BTB"/>
    <property type="match status" value="1"/>
</dbReference>
<dbReference type="Gene3D" id="3.30.70.2000">
    <property type="match status" value="1"/>
</dbReference>
<dbReference type="InterPro" id="IPR011333">
    <property type="entry name" value="SKP1/BTB/POZ_sf"/>
</dbReference>
<comment type="caution">
    <text evidence="1">The sequence shown here is derived from an EMBL/GenBank/DDBJ whole genome shotgun (WGS) entry which is preliminary data.</text>
</comment>